<comment type="similarity">
    <text evidence="1">Belongs to the ABC transporter superfamily.</text>
</comment>
<evidence type="ECO:0000256" key="2">
    <source>
        <dbReference type="ARBA" id="ARBA00022448"/>
    </source>
</evidence>
<gene>
    <name evidence="6" type="primary">yxlF</name>
    <name evidence="6" type="ORF">CPPEL_09810</name>
</gene>
<dbReference type="EMBL" id="CP033898">
    <property type="protein sequence ID" value="AZA10065.1"/>
    <property type="molecule type" value="Genomic_DNA"/>
</dbReference>
<evidence type="ECO:0000256" key="4">
    <source>
        <dbReference type="ARBA" id="ARBA00022840"/>
    </source>
</evidence>
<dbReference type="InterPro" id="IPR003439">
    <property type="entry name" value="ABC_transporter-like_ATP-bd"/>
</dbReference>
<evidence type="ECO:0000313" key="7">
    <source>
        <dbReference type="Proteomes" id="UP000271426"/>
    </source>
</evidence>
<dbReference type="PROSITE" id="PS50893">
    <property type="entry name" value="ABC_TRANSPORTER_2"/>
    <property type="match status" value="1"/>
</dbReference>
<feature type="domain" description="ABC transporter" evidence="5">
    <location>
        <begin position="6"/>
        <end position="235"/>
    </location>
</feature>
<dbReference type="Pfam" id="PF00005">
    <property type="entry name" value="ABC_tran"/>
    <property type="match status" value="1"/>
</dbReference>
<dbReference type="GO" id="GO:0005524">
    <property type="term" value="F:ATP binding"/>
    <property type="evidence" value="ECO:0007669"/>
    <property type="project" value="UniProtKB-KW"/>
</dbReference>
<dbReference type="CDD" id="cd03268">
    <property type="entry name" value="ABC_BcrA_bacitracin_resist"/>
    <property type="match status" value="1"/>
</dbReference>
<dbReference type="InterPro" id="IPR003593">
    <property type="entry name" value="AAA+_ATPase"/>
</dbReference>
<evidence type="ECO:0000256" key="3">
    <source>
        <dbReference type="ARBA" id="ARBA00022741"/>
    </source>
</evidence>
<keyword evidence="2" id="KW-0813">Transport</keyword>
<dbReference type="InterPro" id="IPR027417">
    <property type="entry name" value="P-loop_NTPase"/>
</dbReference>
<proteinExistence type="inferred from homology"/>
<sequence length="308" mass="33401">MMVVMFTVEGLTKRYGNHTAVQDLSFHVPDGVVTGFLGPNGSGKSTTMRCMLGLDAPSSGKVTVRHGSFEGPVQACKHKAQLVGALLDASWVDPKRSARNHLRMLAQGAGIPDSRVDECLDLVGLSSKAKAKVGGYSLGMRQRLGVAAALLGDPQHLLFDEPVNGLDPEGVSWMRQTIRYFASEGKSVLVSSHLLAEMQQTADRLVIIGRGKLIGEYDMDEFLGDALVEVQTPQQEFGALLEHQGFAPQAIEGGFSVPVEGDEQQARERIARLALEHQVLITGLSSRSAGLEERFLQATMNEQEYRSK</sequence>
<dbReference type="EC" id="3.6.3.-" evidence="6"/>
<evidence type="ECO:0000259" key="5">
    <source>
        <dbReference type="PROSITE" id="PS50893"/>
    </source>
</evidence>
<protein>
    <submittedName>
        <fullName evidence="6">Putative ABC transporter ATP-binding protein YxlF</fullName>
        <ecNumber evidence="6">3.6.3.-</ecNumber>
    </submittedName>
</protein>
<keyword evidence="3" id="KW-0547">Nucleotide-binding</keyword>
<evidence type="ECO:0000256" key="1">
    <source>
        <dbReference type="ARBA" id="ARBA00005417"/>
    </source>
</evidence>
<dbReference type="Gene3D" id="3.40.50.300">
    <property type="entry name" value="P-loop containing nucleotide triphosphate hydrolases"/>
    <property type="match status" value="1"/>
</dbReference>
<dbReference type="SUPFAM" id="SSF52540">
    <property type="entry name" value="P-loop containing nucleoside triphosphate hydrolases"/>
    <property type="match status" value="1"/>
</dbReference>
<dbReference type="SMART" id="SM00382">
    <property type="entry name" value="AAA"/>
    <property type="match status" value="1"/>
</dbReference>
<dbReference type="InterPro" id="IPR017871">
    <property type="entry name" value="ABC_transporter-like_CS"/>
</dbReference>
<organism evidence="6 7">
    <name type="scientific">Corynebacterium pseudopelargi</name>
    <dbReference type="NCBI Taxonomy" id="2080757"/>
    <lineage>
        <taxon>Bacteria</taxon>
        <taxon>Bacillati</taxon>
        <taxon>Actinomycetota</taxon>
        <taxon>Actinomycetes</taxon>
        <taxon>Mycobacteriales</taxon>
        <taxon>Corynebacteriaceae</taxon>
        <taxon>Corynebacterium</taxon>
    </lineage>
</organism>
<dbReference type="PROSITE" id="PS00211">
    <property type="entry name" value="ABC_TRANSPORTER_1"/>
    <property type="match status" value="1"/>
</dbReference>
<name>A0A3G6IWA7_9CORY</name>
<evidence type="ECO:0000313" key="6">
    <source>
        <dbReference type="EMBL" id="AZA10065.1"/>
    </source>
</evidence>
<dbReference type="PANTHER" id="PTHR43335:SF4">
    <property type="entry name" value="ABC TRANSPORTER, ATP-BINDING PROTEIN"/>
    <property type="match status" value="1"/>
</dbReference>
<dbReference type="KEGG" id="cpso:CPPEL_09810"/>
<accession>A0A3G6IWA7</accession>
<reference evidence="6 7" key="1">
    <citation type="submission" date="2018-11" db="EMBL/GenBank/DDBJ databases">
        <authorList>
            <person name="Kleinhagauer T."/>
            <person name="Glaeser S.P."/>
            <person name="Spergser J."/>
            <person name="Ruckert C."/>
            <person name="Kaempfer P."/>
            <person name="Busse H.-J."/>
        </authorList>
    </citation>
    <scope>NUCLEOTIDE SEQUENCE [LARGE SCALE GENOMIC DNA]</scope>
    <source>
        <strain evidence="6 7">812CH</strain>
    </source>
</reference>
<keyword evidence="6" id="KW-0378">Hydrolase</keyword>
<dbReference type="Proteomes" id="UP000271426">
    <property type="component" value="Chromosome"/>
</dbReference>
<dbReference type="PANTHER" id="PTHR43335">
    <property type="entry name" value="ABC TRANSPORTER, ATP-BINDING PROTEIN"/>
    <property type="match status" value="1"/>
</dbReference>
<keyword evidence="4 6" id="KW-0067">ATP-binding</keyword>
<dbReference type="AlphaFoldDB" id="A0A3G6IWA7"/>
<dbReference type="GO" id="GO:0016887">
    <property type="term" value="F:ATP hydrolysis activity"/>
    <property type="evidence" value="ECO:0007669"/>
    <property type="project" value="InterPro"/>
</dbReference>
<keyword evidence="7" id="KW-1185">Reference proteome</keyword>